<dbReference type="RefSeq" id="WP_202996179.1">
    <property type="nucleotide sequence ID" value="NZ_JAENHO010000011.1"/>
</dbReference>
<keyword evidence="3" id="KW-1185">Reference proteome</keyword>
<dbReference type="EMBL" id="JAENHO010000011">
    <property type="protein sequence ID" value="MBL7259480.1"/>
    <property type="molecule type" value="Genomic_DNA"/>
</dbReference>
<evidence type="ECO:0000313" key="3">
    <source>
        <dbReference type="Proteomes" id="UP000598996"/>
    </source>
</evidence>
<evidence type="ECO:0000256" key="1">
    <source>
        <dbReference type="SAM" id="Phobius"/>
    </source>
</evidence>
<keyword evidence="1" id="KW-0472">Membrane</keyword>
<organism evidence="2 3">
    <name type="scientific">Paractinoplanes lichenicola</name>
    <dbReference type="NCBI Taxonomy" id="2802976"/>
    <lineage>
        <taxon>Bacteria</taxon>
        <taxon>Bacillati</taxon>
        <taxon>Actinomycetota</taxon>
        <taxon>Actinomycetes</taxon>
        <taxon>Micromonosporales</taxon>
        <taxon>Micromonosporaceae</taxon>
        <taxon>Paractinoplanes</taxon>
    </lineage>
</organism>
<evidence type="ECO:0000313" key="2">
    <source>
        <dbReference type="EMBL" id="MBL7259480.1"/>
    </source>
</evidence>
<reference evidence="2 3" key="1">
    <citation type="submission" date="2021-01" db="EMBL/GenBank/DDBJ databases">
        <title>Actinoplanes sp. nov. LDG1-01 isolated from lichen.</title>
        <authorList>
            <person name="Saeng-In P."/>
            <person name="Phongsopitanun W."/>
            <person name="Kanchanasin P."/>
            <person name="Yuki M."/>
            <person name="Kudo T."/>
            <person name="Ohkuma M."/>
            <person name="Tanasupawat S."/>
        </authorList>
    </citation>
    <scope>NUCLEOTIDE SEQUENCE [LARGE SCALE GENOMIC DNA]</scope>
    <source>
        <strain evidence="2 3">LDG1-01</strain>
    </source>
</reference>
<feature type="transmembrane region" description="Helical" evidence="1">
    <location>
        <begin position="50"/>
        <end position="66"/>
    </location>
</feature>
<gene>
    <name evidence="2" type="ORF">JKJ07_34705</name>
</gene>
<sequence>MMIRIGDPPDHPPERKQIANPKVKVLFGASVAALGVLSIVVHYLGLFETLFDACLALVGIVAAIVVHKQEQRFPLGPAALILGVVIGGGATGYLIDHREWLSTNGPGPPPVWLTVESVSDRKVVINSVRTRAPANGRKFWVMAHIHDVNAHSEFWPSKDLSPQPDRYSYEFTLPGNASPRQRWSVRVYEVDDATGARLQYYRTNKLKPPIPELVQPPCDDCSASNEVDLPFR</sequence>
<proteinExistence type="predicted"/>
<accession>A0ABS1VYE7</accession>
<feature type="transmembrane region" description="Helical" evidence="1">
    <location>
        <begin position="78"/>
        <end position="95"/>
    </location>
</feature>
<keyword evidence="1" id="KW-1133">Transmembrane helix</keyword>
<protein>
    <submittedName>
        <fullName evidence="2">Uncharacterized protein</fullName>
    </submittedName>
</protein>
<feature type="transmembrane region" description="Helical" evidence="1">
    <location>
        <begin position="25"/>
        <end position="44"/>
    </location>
</feature>
<comment type="caution">
    <text evidence="2">The sequence shown here is derived from an EMBL/GenBank/DDBJ whole genome shotgun (WGS) entry which is preliminary data.</text>
</comment>
<dbReference type="Proteomes" id="UP000598996">
    <property type="component" value="Unassembled WGS sequence"/>
</dbReference>
<name>A0ABS1VYE7_9ACTN</name>
<keyword evidence="1" id="KW-0812">Transmembrane</keyword>